<reference evidence="12 13" key="1">
    <citation type="submission" date="2019-02" db="EMBL/GenBank/DDBJ databases">
        <title>Deep-cultivation of Planctomycetes and their phenomic and genomic characterization uncovers novel biology.</title>
        <authorList>
            <person name="Wiegand S."/>
            <person name="Jogler M."/>
            <person name="Boedeker C."/>
            <person name="Pinto D."/>
            <person name="Vollmers J."/>
            <person name="Rivas-Marin E."/>
            <person name="Kohn T."/>
            <person name="Peeters S.H."/>
            <person name="Heuer A."/>
            <person name="Rast P."/>
            <person name="Oberbeckmann S."/>
            <person name="Bunk B."/>
            <person name="Jeske O."/>
            <person name="Meyerdierks A."/>
            <person name="Storesund J.E."/>
            <person name="Kallscheuer N."/>
            <person name="Luecker S."/>
            <person name="Lage O.M."/>
            <person name="Pohl T."/>
            <person name="Merkel B.J."/>
            <person name="Hornburger P."/>
            <person name="Mueller R.-W."/>
            <person name="Bruemmer F."/>
            <person name="Labrenz M."/>
            <person name="Spormann A.M."/>
            <person name="Op den Camp H."/>
            <person name="Overmann J."/>
            <person name="Amann R."/>
            <person name="Jetten M.S.M."/>
            <person name="Mascher T."/>
            <person name="Medema M.H."/>
            <person name="Devos D.P."/>
            <person name="Kaster A.-K."/>
            <person name="Ovreas L."/>
            <person name="Rohde M."/>
            <person name="Galperin M.Y."/>
            <person name="Jogler C."/>
        </authorList>
    </citation>
    <scope>NUCLEOTIDE SEQUENCE [LARGE SCALE GENOMIC DNA]</scope>
    <source>
        <strain evidence="12 13">Pan189</strain>
    </source>
</reference>
<evidence type="ECO:0000256" key="2">
    <source>
        <dbReference type="ARBA" id="ARBA00022741"/>
    </source>
</evidence>
<keyword evidence="7" id="KW-0067">ATP-binding</keyword>
<dbReference type="Proteomes" id="UP000317318">
    <property type="component" value="Chromosome"/>
</dbReference>
<dbReference type="SUPFAM" id="SSF52980">
    <property type="entry name" value="Restriction endonuclease-like"/>
    <property type="match status" value="1"/>
</dbReference>
<dbReference type="Pfam" id="PF12705">
    <property type="entry name" value="PDDEXK_1"/>
    <property type="match status" value="1"/>
</dbReference>
<evidence type="ECO:0000256" key="8">
    <source>
        <dbReference type="ARBA" id="ARBA00023125"/>
    </source>
</evidence>
<dbReference type="Gene3D" id="3.40.50.300">
    <property type="entry name" value="P-loop containing nucleotide triphosphate hydrolases"/>
    <property type="match status" value="3"/>
</dbReference>
<keyword evidence="1" id="KW-0540">Nuclease</keyword>
<dbReference type="GO" id="GO:0006281">
    <property type="term" value="P:DNA repair"/>
    <property type="evidence" value="ECO:0007669"/>
    <property type="project" value="UniProtKB-KW"/>
</dbReference>
<protein>
    <submittedName>
        <fullName evidence="12">ATP-dependent helicase/deoxyribonuclease subunit B</fullName>
        <ecNumber evidence="12">3.1.-.-</ecNumber>
    </submittedName>
</protein>
<evidence type="ECO:0000256" key="4">
    <source>
        <dbReference type="ARBA" id="ARBA00022801"/>
    </source>
</evidence>
<dbReference type="AlphaFoldDB" id="A0A517R2C9"/>
<evidence type="ECO:0000256" key="6">
    <source>
        <dbReference type="ARBA" id="ARBA00022839"/>
    </source>
</evidence>
<dbReference type="GO" id="GO:0004386">
    <property type="term" value="F:helicase activity"/>
    <property type="evidence" value="ECO:0007669"/>
    <property type="project" value="UniProtKB-KW"/>
</dbReference>
<dbReference type="GO" id="GO:0006310">
    <property type="term" value="P:DNA recombination"/>
    <property type="evidence" value="ECO:0007669"/>
    <property type="project" value="TreeGrafter"/>
</dbReference>
<keyword evidence="5 12" id="KW-0347">Helicase</keyword>
<dbReference type="RefSeq" id="WP_145364100.1">
    <property type="nucleotide sequence ID" value="NZ_CP036268.1"/>
</dbReference>
<dbReference type="OrthoDB" id="5487982at2"/>
<organism evidence="12 13">
    <name type="scientific">Stratiformator vulcanicus</name>
    <dbReference type="NCBI Taxonomy" id="2527980"/>
    <lineage>
        <taxon>Bacteria</taxon>
        <taxon>Pseudomonadati</taxon>
        <taxon>Planctomycetota</taxon>
        <taxon>Planctomycetia</taxon>
        <taxon>Planctomycetales</taxon>
        <taxon>Planctomycetaceae</taxon>
        <taxon>Stratiformator</taxon>
    </lineage>
</organism>
<evidence type="ECO:0000256" key="7">
    <source>
        <dbReference type="ARBA" id="ARBA00022840"/>
    </source>
</evidence>
<evidence type="ECO:0000256" key="3">
    <source>
        <dbReference type="ARBA" id="ARBA00022763"/>
    </source>
</evidence>
<accession>A0A517R2C9</accession>
<keyword evidence="4 12" id="KW-0378">Hydrolase</keyword>
<dbReference type="InterPro" id="IPR038726">
    <property type="entry name" value="PDDEXK_AddAB-type"/>
</dbReference>
<sequence>MPSGSLLVLASESSFRSEVKVLTGPTYAGKTARLLEAYCRQLSRGFEAGRFGQAMWLTPTHRSKRFIEHRIAERLGTAVFKPQVVTFEDFCDSVVAAESPEMRRLDRVGRMRVLRDVIEELSRDGKLKHFQPIADTAGFLRLASALIAELKREEIWPEHFDDASSTSGGSARLRRIGELHLIYETYQNRLREPPGAMSAEQYYDSEGRLWSARNFLKEGRFGRLRALQLLIVDGFSDFTRTQREIVVALATNTRQTQIALTIDPPDRSRKIFAKTRATLEALRSEFGRTDGITSDIQSIEPVDSDVTPALSQVGGYLFDMPNRVQPVADATGVNIIRTLGPAAEARAVVTHIRSLISSGVAPVDIVVTARSLDASQNEIIKLCRDAGIGIDHDGGSSLRSKPKVRALLDVLRTEQADWRSADLAQLTNNSLLHFSIEPREREAAARDLSSRLRSLQLEGGRSDVLRAFSTASSTKIDDPDDGRSSGQPAERPATFLLRRLDSVLAPFRGKARFVEWVDRLFVLAGELGLRTSSDDAGDNGWASFEEVLGAARRVDSMMIATNVPIDLGRFLQRLGELIDESTVPERNDGTGNVRFLEADQIRAIDVPHLIYTGMTETELPRNQADDCLLNDGDRSRLADGGLAVNDRTRRQNDEMLLFHAVVSRARRSLTLTYSAVDSEGRPSYPSPYLASIRELFEDGALTEQEYEQFDPVPAEAAAVISERDRVLFAVAEALQGRCGVLQTWAAEPDNGPRIRNLMAAADMAWCRFHQRGPTRYDGWLSSESAQRVLAKLFPATHEFSVSELEAYANEPFLFFLSSVLRLEQLEPLGPRTDYRRRGTALHRALAKFHDRSLANDEERNREQLAEFIEQEMQRGPAASRALRALVRIESRHVPDWVESYLTQWTAYVDSIVELWSARPVVTHCEVAFGAMQHVTDEGQPAMPGVVVGSGEDVVHLRGQIDRVDAAAGYFNVIDYKLSGGKRFELEDVLSGKSLQLAVYARAVRELGLTDGSNCLSQVGYWDLSSGGFGPGMKTRARKLKSLDDDTVREIDAALDESIPQLASAIRSGVFLPRATTADMRYDRLFGIVERIGEWKAVAEPLAKSEVPSPGGPR</sequence>
<evidence type="ECO:0000259" key="11">
    <source>
        <dbReference type="Pfam" id="PF21445"/>
    </source>
</evidence>
<keyword evidence="9" id="KW-0234">DNA repair</keyword>
<dbReference type="SUPFAM" id="SSF52540">
    <property type="entry name" value="P-loop containing nucleoside triphosphate hydrolases"/>
    <property type="match status" value="2"/>
</dbReference>
<keyword evidence="8" id="KW-0238">DNA-binding</keyword>
<evidence type="ECO:0000256" key="5">
    <source>
        <dbReference type="ARBA" id="ARBA00022806"/>
    </source>
</evidence>
<keyword evidence="2" id="KW-0547">Nucleotide-binding</keyword>
<dbReference type="InterPro" id="IPR011604">
    <property type="entry name" value="PDDEXK-like_dom_sf"/>
</dbReference>
<name>A0A517R2C9_9PLAN</name>
<feature type="domain" description="PD-(D/E)XK endonuclease-like" evidence="10">
    <location>
        <begin position="799"/>
        <end position="1073"/>
    </location>
</feature>
<dbReference type="GO" id="GO:0005524">
    <property type="term" value="F:ATP binding"/>
    <property type="evidence" value="ECO:0007669"/>
    <property type="project" value="UniProtKB-KW"/>
</dbReference>
<dbReference type="Pfam" id="PF21445">
    <property type="entry name" value="ADDB_N"/>
    <property type="match status" value="1"/>
</dbReference>
<dbReference type="PANTHER" id="PTHR30591:SF1">
    <property type="entry name" value="RECBCD ENZYME SUBUNIT RECC"/>
    <property type="match status" value="1"/>
</dbReference>
<dbReference type="PANTHER" id="PTHR30591">
    <property type="entry name" value="RECBCD ENZYME SUBUNIT RECC"/>
    <property type="match status" value="1"/>
</dbReference>
<keyword evidence="6" id="KW-0269">Exonuclease</keyword>
<keyword evidence="3" id="KW-0227">DNA damage</keyword>
<dbReference type="EMBL" id="CP036268">
    <property type="protein sequence ID" value="QDT38039.1"/>
    <property type="molecule type" value="Genomic_DNA"/>
</dbReference>
<dbReference type="InterPro" id="IPR027417">
    <property type="entry name" value="P-loop_NTPase"/>
</dbReference>
<evidence type="ECO:0000259" key="10">
    <source>
        <dbReference type="Pfam" id="PF12705"/>
    </source>
</evidence>
<dbReference type="InterPro" id="IPR011335">
    <property type="entry name" value="Restrct_endonuc-II-like"/>
</dbReference>
<dbReference type="GO" id="GO:0003677">
    <property type="term" value="F:DNA binding"/>
    <property type="evidence" value="ECO:0007669"/>
    <property type="project" value="UniProtKB-KW"/>
</dbReference>
<gene>
    <name evidence="12" type="primary">addB</name>
    <name evidence="12" type="ORF">Pan189_24240</name>
</gene>
<dbReference type="KEGG" id="svp:Pan189_24240"/>
<evidence type="ECO:0000313" key="13">
    <source>
        <dbReference type="Proteomes" id="UP000317318"/>
    </source>
</evidence>
<dbReference type="GO" id="GO:0004527">
    <property type="term" value="F:exonuclease activity"/>
    <property type="evidence" value="ECO:0007669"/>
    <property type="project" value="UniProtKB-KW"/>
</dbReference>
<evidence type="ECO:0000313" key="12">
    <source>
        <dbReference type="EMBL" id="QDT38039.1"/>
    </source>
</evidence>
<proteinExistence type="predicted"/>
<dbReference type="InterPro" id="IPR049035">
    <property type="entry name" value="ADDB_N"/>
</dbReference>
<evidence type="ECO:0000256" key="9">
    <source>
        <dbReference type="ARBA" id="ARBA00023204"/>
    </source>
</evidence>
<dbReference type="EC" id="3.1.-.-" evidence="12"/>
<feature type="domain" description="ATP-dependent helicase/deoxyribonuclease subunit B N-terminal" evidence="11">
    <location>
        <begin position="23"/>
        <end position="284"/>
    </location>
</feature>
<dbReference type="Gene3D" id="3.90.320.10">
    <property type="match status" value="1"/>
</dbReference>
<keyword evidence="13" id="KW-1185">Reference proteome</keyword>
<evidence type="ECO:0000256" key="1">
    <source>
        <dbReference type="ARBA" id="ARBA00022722"/>
    </source>
</evidence>